<evidence type="ECO:0000256" key="3">
    <source>
        <dbReference type="ARBA" id="ARBA00023125"/>
    </source>
</evidence>
<gene>
    <name evidence="8" type="ORF">QO011_000125</name>
</gene>
<evidence type="ECO:0000256" key="6">
    <source>
        <dbReference type="ARBA" id="ARBA00043141"/>
    </source>
</evidence>
<protein>
    <recommendedName>
        <fullName evidence="5">HTH-type transcriptional regulator CbbR</fullName>
    </recommendedName>
    <alternativeName>
        <fullName evidence="6">RuBisCO operon transcriptional regulator</fullName>
    </alternativeName>
</protein>
<comment type="similarity">
    <text evidence="1">Belongs to the LysR transcriptional regulatory family.</text>
</comment>
<dbReference type="InterPro" id="IPR000847">
    <property type="entry name" value="LysR_HTH_N"/>
</dbReference>
<organism evidence="8 9">
    <name type="scientific">Labrys wisconsinensis</name>
    <dbReference type="NCBI Taxonomy" id="425677"/>
    <lineage>
        <taxon>Bacteria</taxon>
        <taxon>Pseudomonadati</taxon>
        <taxon>Pseudomonadota</taxon>
        <taxon>Alphaproteobacteria</taxon>
        <taxon>Hyphomicrobiales</taxon>
        <taxon>Xanthobacteraceae</taxon>
        <taxon>Labrys</taxon>
    </lineage>
</organism>
<evidence type="ECO:0000256" key="5">
    <source>
        <dbReference type="ARBA" id="ARBA00039279"/>
    </source>
</evidence>
<evidence type="ECO:0000313" key="8">
    <source>
        <dbReference type="EMBL" id="MDQ0467130.1"/>
    </source>
</evidence>
<dbReference type="InterPro" id="IPR005119">
    <property type="entry name" value="LysR_subst-bd"/>
</dbReference>
<keyword evidence="3 8" id="KW-0238">DNA-binding</keyword>
<keyword evidence="4" id="KW-0804">Transcription</keyword>
<reference evidence="8 9" key="1">
    <citation type="submission" date="2023-07" db="EMBL/GenBank/DDBJ databases">
        <title>Genomic Encyclopedia of Type Strains, Phase IV (KMG-IV): sequencing the most valuable type-strain genomes for metagenomic binning, comparative biology and taxonomic classification.</title>
        <authorList>
            <person name="Goeker M."/>
        </authorList>
    </citation>
    <scope>NUCLEOTIDE SEQUENCE [LARGE SCALE GENOMIC DNA]</scope>
    <source>
        <strain evidence="8 9">DSM 19619</strain>
    </source>
</reference>
<dbReference type="Gene3D" id="3.40.190.10">
    <property type="entry name" value="Periplasmic binding protein-like II"/>
    <property type="match status" value="2"/>
</dbReference>
<dbReference type="Proteomes" id="UP001242480">
    <property type="component" value="Unassembled WGS sequence"/>
</dbReference>
<dbReference type="Pfam" id="PF00126">
    <property type="entry name" value="HTH_1"/>
    <property type="match status" value="1"/>
</dbReference>
<dbReference type="CDD" id="cd08419">
    <property type="entry name" value="PBP2_CbbR_RubisCO_like"/>
    <property type="match status" value="1"/>
</dbReference>
<dbReference type="Gene3D" id="1.10.10.10">
    <property type="entry name" value="Winged helix-like DNA-binding domain superfamily/Winged helix DNA-binding domain"/>
    <property type="match status" value="1"/>
</dbReference>
<feature type="domain" description="HTH lysR-type" evidence="7">
    <location>
        <begin position="4"/>
        <end position="61"/>
    </location>
</feature>
<keyword evidence="2" id="KW-0805">Transcription regulation</keyword>
<evidence type="ECO:0000259" key="7">
    <source>
        <dbReference type="PROSITE" id="PS50931"/>
    </source>
</evidence>
<comment type="caution">
    <text evidence="8">The sequence shown here is derived from an EMBL/GenBank/DDBJ whole genome shotgun (WGS) entry which is preliminary data.</text>
</comment>
<dbReference type="SUPFAM" id="SSF53850">
    <property type="entry name" value="Periplasmic binding protein-like II"/>
    <property type="match status" value="1"/>
</dbReference>
<dbReference type="PANTHER" id="PTHR30126">
    <property type="entry name" value="HTH-TYPE TRANSCRIPTIONAL REGULATOR"/>
    <property type="match status" value="1"/>
</dbReference>
<dbReference type="PROSITE" id="PS50931">
    <property type="entry name" value="HTH_LYSR"/>
    <property type="match status" value="1"/>
</dbReference>
<name>A0ABU0J0I7_9HYPH</name>
<dbReference type="RefSeq" id="WP_307266375.1">
    <property type="nucleotide sequence ID" value="NZ_JAUSVX010000001.1"/>
</dbReference>
<dbReference type="EMBL" id="JAUSVX010000001">
    <property type="protein sequence ID" value="MDQ0467130.1"/>
    <property type="molecule type" value="Genomic_DNA"/>
</dbReference>
<proteinExistence type="inferred from homology"/>
<evidence type="ECO:0000256" key="2">
    <source>
        <dbReference type="ARBA" id="ARBA00023015"/>
    </source>
</evidence>
<dbReference type="PANTHER" id="PTHR30126:SF5">
    <property type="entry name" value="HTH-TYPE TRANSCRIPTIONAL ACTIVATOR CMPR"/>
    <property type="match status" value="1"/>
</dbReference>
<accession>A0ABU0J0I7</accession>
<dbReference type="SUPFAM" id="SSF46785">
    <property type="entry name" value="Winged helix' DNA-binding domain"/>
    <property type="match status" value="1"/>
</dbReference>
<evidence type="ECO:0000256" key="4">
    <source>
        <dbReference type="ARBA" id="ARBA00023163"/>
    </source>
</evidence>
<dbReference type="InterPro" id="IPR036390">
    <property type="entry name" value="WH_DNA-bd_sf"/>
</dbReference>
<evidence type="ECO:0000313" key="9">
    <source>
        <dbReference type="Proteomes" id="UP001242480"/>
    </source>
</evidence>
<sequence length="320" mass="34529">MRNVTMKQLRTFAALVKAGSVTGAAQSLNITPPAVTLQMQLLQEQAGLPLIERTSAGMTPTDAGREVLAAAERVAAVLSECEAGLAELAGSQRGTASVGIVSTAKYFAPRALAAFARQHPEITLHLTVGNRSEIIAGLRQLDFDIAIMGRPPEELEVEATVIGENPHVIIAAPDHPLAGRRAIDPALLAGETMMVREPGSGTRSLMERFFADARVAPRRGMQMSSNETIKQAVMAGLGIAFISGHTIEAEIASGRLTMLDIVGLPVIRQWMIVHLRQRRLMPAVKTLCRFLIDHGETFLPVPRTGFQGIDRRFAEIDLPH</sequence>
<keyword evidence="9" id="KW-1185">Reference proteome</keyword>
<evidence type="ECO:0000256" key="1">
    <source>
        <dbReference type="ARBA" id="ARBA00009437"/>
    </source>
</evidence>
<dbReference type="GO" id="GO:0003677">
    <property type="term" value="F:DNA binding"/>
    <property type="evidence" value="ECO:0007669"/>
    <property type="project" value="UniProtKB-KW"/>
</dbReference>
<dbReference type="Pfam" id="PF03466">
    <property type="entry name" value="LysR_substrate"/>
    <property type="match status" value="1"/>
</dbReference>
<dbReference type="InterPro" id="IPR036388">
    <property type="entry name" value="WH-like_DNA-bd_sf"/>
</dbReference>